<dbReference type="Proteomes" id="UP000548082">
    <property type="component" value="Unassembled WGS sequence"/>
</dbReference>
<sequence length="80" mass="9382">MIPELNLKEQRQLLDSYFLSTAEALAILCISKQNFYSLIHRDKITKVKKGGATLFFKEEIVARASAQNRLRQKYRPYDFN</sequence>
<accession>A0A7X0XZF7</accession>
<gene>
    <name evidence="2" type="ORF">HCA52_12175</name>
    <name evidence="3" type="ORF">HCA55_03510</name>
</gene>
<evidence type="ECO:0000313" key="4">
    <source>
        <dbReference type="Proteomes" id="UP000539064"/>
    </source>
</evidence>
<reference evidence="4 5" key="1">
    <citation type="submission" date="2020-03" db="EMBL/GenBank/DDBJ databases">
        <title>Soil Listeria distribution.</title>
        <authorList>
            <person name="Liao J."/>
            <person name="Wiedmann M."/>
        </authorList>
    </citation>
    <scope>NUCLEOTIDE SEQUENCE [LARGE SCALE GENOMIC DNA]</scope>
    <source>
        <strain evidence="2 4">FSL L7-0978</strain>
        <strain evidence="3 5">FSL L7-0990</strain>
    </source>
</reference>
<dbReference type="EMBL" id="JAARVG010000011">
    <property type="protein sequence ID" value="MBC1794181.1"/>
    <property type="molecule type" value="Genomic_DNA"/>
</dbReference>
<dbReference type="AlphaFoldDB" id="A0A7X0XZF7"/>
<dbReference type="RefSeq" id="WP_185487195.1">
    <property type="nucleotide sequence ID" value="NZ_JAARVC010000010.1"/>
</dbReference>
<dbReference type="InterPro" id="IPR041657">
    <property type="entry name" value="HTH_17"/>
</dbReference>
<evidence type="ECO:0000313" key="3">
    <source>
        <dbReference type="EMBL" id="MBC1795775.1"/>
    </source>
</evidence>
<feature type="domain" description="Helix-turn-helix" evidence="1">
    <location>
        <begin position="18"/>
        <end position="65"/>
    </location>
</feature>
<protein>
    <submittedName>
        <fullName evidence="2">Helix-turn-helix domain-containing protein</fullName>
    </submittedName>
</protein>
<organism evidence="2 4">
    <name type="scientific">Listeria booriae</name>
    <dbReference type="NCBI Taxonomy" id="1552123"/>
    <lineage>
        <taxon>Bacteria</taxon>
        <taxon>Bacillati</taxon>
        <taxon>Bacillota</taxon>
        <taxon>Bacilli</taxon>
        <taxon>Bacillales</taxon>
        <taxon>Listeriaceae</taxon>
        <taxon>Listeria</taxon>
    </lineage>
</organism>
<dbReference type="Proteomes" id="UP000539064">
    <property type="component" value="Unassembled WGS sequence"/>
</dbReference>
<evidence type="ECO:0000313" key="5">
    <source>
        <dbReference type="Proteomes" id="UP000548082"/>
    </source>
</evidence>
<comment type="caution">
    <text evidence="2">The sequence shown here is derived from an EMBL/GenBank/DDBJ whole genome shotgun (WGS) entry which is preliminary data.</text>
</comment>
<proteinExistence type="predicted"/>
<evidence type="ECO:0000259" key="1">
    <source>
        <dbReference type="Pfam" id="PF12728"/>
    </source>
</evidence>
<dbReference type="EMBL" id="JAARVD010000002">
    <property type="protein sequence ID" value="MBC1795775.1"/>
    <property type="molecule type" value="Genomic_DNA"/>
</dbReference>
<name>A0A7X0XZF7_9LIST</name>
<dbReference type="Pfam" id="PF12728">
    <property type="entry name" value="HTH_17"/>
    <property type="match status" value="1"/>
</dbReference>
<evidence type="ECO:0000313" key="2">
    <source>
        <dbReference type="EMBL" id="MBC1794181.1"/>
    </source>
</evidence>